<evidence type="ECO:0000259" key="7">
    <source>
        <dbReference type="Pfam" id="PF10516"/>
    </source>
</evidence>
<accession>A0ABM8IEF3</accession>
<evidence type="ECO:0000256" key="4">
    <source>
        <dbReference type="ARBA" id="ARBA00022803"/>
    </source>
</evidence>
<dbReference type="Proteomes" id="UP001496674">
    <property type="component" value="Chromosome"/>
</dbReference>
<dbReference type="InterPro" id="IPR051476">
    <property type="entry name" value="Bac_ResReg_Asp_Phosphatase"/>
</dbReference>
<feature type="domain" description="Tetratricopeptide SHNi-TPR" evidence="7">
    <location>
        <begin position="126"/>
        <end position="153"/>
    </location>
</feature>
<feature type="transmembrane region" description="Helical" evidence="6">
    <location>
        <begin position="388"/>
        <end position="409"/>
    </location>
</feature>
<keyword evidence="3" id="KW-0677">Repeat</keyword>
<gene>
    <name evidence="8" type="ORF">BSYN_06430</name>
</gene>
<dbReference type="InterPro" id="IPR019734">
    <property type="entry name" value="TPR_rpt"/>
</dbReference>
<keyword evidence="9" id="KW-1185">Reference proteome</keyword>
<comment type="similarity">
    <text evidence="5">Belongs to the Rap family.</text>
</comment>
<evidence type="ECO:0000256" key="1">
    <source>
        <dbReference type="ARBA" id="ARBA00004496"/>
    </source>
</evidence>
<keyword evidence="4" id="KW-0802">TPR repeat</keyword>
<organism evidence="8 9">
    <name type="scientific">Bacteroides sedimenti</name>
    <dbReference type="NCBI Taxonomy" id="2136147"/>
    <lineage>
        <taxon>Bacteria</taxon>
        <taxon>Pseudomonadati</taxon>
        <taxon>Bacteroidota</taxon>
        <taxon>Bacteroidia</taxon>
        <taxon>Bacteroidales</taxon>
        <taxon>Bacteroidaceae</taxon>
        <taxon>Bacteroides</taxon>
    </lineage>
</organism>
<dbReference type="InterPro" id="IPR019544">
    <property type="entry name" value="Tetratricopeptide_SHNi-TPR_dom"/>
</dbReference>
<dbReference type="PANTHER" id="PTHR46630:SF1">
    <property type="entry name" value="TETRATRICOPEPTIDE REPEAT PROTEIN 29"/>
    <property type="match status" value="1"/>
</dbReference>
<evidence type="ECO:0000313" key="8">
    <source>
        <dbReference type="EMBL" id="BEG98378.1"/>
    </source>
</evidence>
<dbReference type="InterPro" id="IPR011990">
    <property type="entry name" value="TPR-like_helical_dom_sf"/>
</dbReference>
<dbReference type="Pfam" id="PF13181">
    <property type="entry name" value="TPR_8"/>
    <property type="match status" value="1"/>
</dbReference>
<feature type="transmembrane region" description="Helical" evidence="6">
    <location>
        <begin position="415"/>
        <end position="436"/>
    </location>
</feature>
<evidence type="ECO:0000256" key="2">
    <source>
        <dbReference type="ARBA" id="ARBA00022490"/>
    </source>
</evidence>
<evidence type="ECO:0000256" key="3">
    <source>
        <dbReference type="ARBA" id="ARBA00022737"/>
    </source>
</evidence>
<keyword evidence="6" id="KW-1133">Transmembrane helix</keyword>
<dbReference type="PANTHER" id="PTHR46630">
    <property type="entry name" value="TETRATRICOPEPTIDE REPEAT PROTEIN 29"/>
    <property type="match status" value="1"/>
</dbReference>
<dbReference type="EMBL" id="AP028055">
    <property type="protein sequence ID" value="BEG98378.1"/>
    <property type="molecule type" value="Genomic_DNA"/>
</dbReference>
<proteinExistence type="inferred from homology"/>
<dbReference type="SMART" id="SM00028">
    <property type="entry name" value="TPR"/>
    <property type="match status" value="4"/>
</dbReference>
<name>A0ABM8IEF3_9BACE</name>
<dbReference type="Pfam" id="PF10516">
    <property type="entry name" value="SHNi-TPR"/>
    <property type="match status" value="1"/>
</dbReference>
<keyword evidence="6" id="KW-0472">Membrane</keyword>
<reference evidence="8 9" key="1">
    <citation type="submission" date="2023-04" db="EMBL/GenBank/DDBJ databases">
        <title>Draft genome sequence of acteroides sedimenti strain YN3PY1.</title>
        <authorList>
            <person name="Yoshida N."/>
        </authorList>
    </citation>
    <scope>NUCLEOTIDE SEQUENCE [LARGE SCALE GENOMIC DNA]</scope>
    <source>
        <strain evidence="8 9">YN3PY1</strain>
    </source>
</reference>
<keyword evidence="6" id="KW-0812">Transmembrane</keyword>
<dbReference type="SUPFAM" id="SSF48452">
    <property type="entry name" value="TPR-like"/>
    <property type="match status" value="1"/>
</dbReference>
<dbReference type="RefSeq" id="WP_353333260.1">
    <property type="nucleotide sequence ID" value="NZ_AP028055.1"/>
</dbReference>
<keyword evidence="2" id="KW-0963">Cytoplasm</keyword>
<comment type="subcellular location">
    <subcellularLocation>
        <location evidence="1">Cytoplasm</location>
    </subcellularLocation>
</comment>
<evidence type="ECO:0000256" key="5">
    <source>
        <dbReference type="ARBA" id="ARBA00038253"/>
    </source>
</evidence>
<evidence type="ECO:0000313" key="9">
    <source>
        <dbReference type="Proteomes" id="UP001496674"/>
    </source>
</evidence>
<sequence>MKNKLVFVIIILPLSILAQSLNYFDSLKLQLRKNINDSVRFQVIRSLSEGYAQNNPDSAIRYAQAAVQFVTRNNDKLPVWAAWNASNLMGMALQSIGNYPDAEEYFLKQLKQSEVIKDSFGIFKAYMCLGNINLEEENNKDAVSNYKKAISLYHGQKYSFWMVQFFPTIENLARAYEKQNMLDSALYYAQYGLHMSIDFGGKKSIPHWGNILGTIYSKLGQSSLALEYFRTYLKITDLLSIQDQILGFYEVGKHFERNNQIDSAIYYGRKAFSFSKNSVFRIYILKSSRLLSQLFKSKNQIDSAFKYQSIMLKTQEFMFSRDKISRMNMLKFNEQIRQKEIELAKQHQEEVRVRRLQLTILAISIIVFIIVFLLLSRTIIASQRLIKFLGIVVLLISFEFIDQVLHPIIETFTNYTPSLMLLILVSIASLLVPLHYKLEKLAIAKLIENNNKIRLAAAKKTIKELDGKS</sequence>
<feature type="transmembrane region" description="Helical" evidence="6">
    <location>
        <begin position="356"/>
        <end position="376"/>
    </location>
</feature>
<protein>
    <recommendedName>
        <fullName evidence="7">Tetratricopeptide SHNi-TPR domain-containing protein</fullName>
    </recommendedName>
</protein>
<dbReference type="Gene3D" id="1.25.40.10">
    <property type="entry name" value="Tetratricopeptide repeat domain"/>
    <property type="match status" value="2"/>
</dbReference>
<evidence type="ECO:0000256" key="6">
    <source>
        <dbReference type="SAM" id="Phobius"/>
    </source>
</evidence>